<keyword evidence="1" id="KW-0802">TPR repeat</keyword>
<accession>A0A937F407</accession>
<comment type="caution">
    <text evidence="2">The sequence shown here is derived from an EMBL/GenBank/DDBJ whole genome shotgun (WGS) entry which is preliminary data.</text>
</comment>
<dbReference type="EMBL" id="JAESIY010000002">
    <property type="protein sequence ID" value="MBL3655310.1"/>
    <property type="molecule type" value="Genomic_DNA"/>
</dbReference>
<dbReference type="Pfam" id="PF13181">
    <property type="entry name" value="TPR_8"/>
    <property type="match status" value="1"/>
</dbReference>
<keyword evidence="3" id="KW-1185">Reference proteome</keyword>
<dbReference type="SMART" id="SM00028">
    <property type="entry name" value="TPR"/>
    <property type="match status" value="4"/>
</dbReference>
<evidence type="ECO:0000313" key="3">
    <source>
        <dbReference type="Proteomes" id="UP000659388"/>
    </source>
</evidence>
<protein>
    <submittedName>
        <fullName evidence="2">Tetratricopeptide repeat protein</fullName>
    </submittedName>
</protein>
<dbReference type="Gene3D" id="1.25.40.10">
    <property type="entry name" value="Tetratricopeptide repeat domain"/>
    <property type="match status" value="2"/>
</dbReference>
<organism evidence="2 3">
    <name type="scientific">Fulvivirga sediminis</name>
    <dbReference type="NCBI Taxonomy" id="2803949"/>
    <lineage>
        <taxon>Bacteria</taxon>
        <taxon>Pseudomonadati</taxon>
        <taxon>Bacteroidota</taxon>
        <taxon>Cytophagia</taxon>
        <taxon>Cytophagales</taxon>
        <taxon>Fulvivirgaceae</taxon>
        <taxon>Fulvivirga</taxon>
    </lineage>
</organism>
<name>A0A937F407_9BACT</name>
<dbReference type="AlphaFoldDB" id="A0A937F407"/>
<dbReference type="Proteomes" id="UP000659388">
    <property type="component" value="Unassembled WGS sequence"/>
</dbReference>
<evidence type="ECO:0000313" key="2">
    <source>
        <dbReference type="EMBL" id="MBL3655310.1"/>
    </source>
</evidence>
<dbReference type="InterPro" id="IPR019734">
    <property type="entry name" value="TPR_rpt"/>
</dbReference>
<evidence type="ECO:0000256" key="1">
    <source>
        <dbReference type="PROSITE-ProRule" id="PRU00339"/>
    </source>
</evidence>
<dbReference type="SUPFAM" id="SSF48452">
    <property type="entry name" value="TPR-like"/>
    <property type="match status" value="1"/>
</dbReference>
<dbReference type="InterPro" id="IPR011990">
    <property type="entry name" value="TPR-like_helical_dom_sf"/>
</dbReference>
<proteinExistence type="predicted"/>
<gene>
    <name evidence="2" type="ORF">JL102_04155</name>
</gene>
<reference evidence="2" key="1">
    <citation type="submission" date="2021-01" db="EMBL/GenBank/DDBJ databases">
        <title>Fulvivirga kasyanovii gen. nov., sp nov., a novel member of the phylum Bacteroidetes isolated from seawater in a mussel farm.</title>
        <authorList>
            <person name="Zhao L.-H."/>
            <person name="Wang Z.-J."/>
        </authorList>
    </citation>
    <scope>NUCLEOTIDE SEQUENCE</scope>
    <source>
        <strain evidence="2">2943</strain>
    </source>
</reference>
<dbReference type="RefSeq" id="WP_202242928.1">
    <property type="nucleotide sequence ID" value="NZ_JAESIY010000002.1"/>
</dbReference>
<sequence>MLINFPSLGSDLSFSSHEARAYHFILSLRFDDAAPYLSKKTAGTVYLNNLQESLKIIFSEDADLYSDYKNDFDERYEYIDDLSSSSAYKNFYLAELRLQSAFVHLKMGAEWDAAWDFRKAYKLIEENQEEHPDFLPNYKSLGMLHIMLGSVPSKYQWILHLLGMNGTVEKGIEEINKLAQSNNTFKKEAEAIRCLFKSYLLNEQKEAIEEFKKVYISSSGNLLFGYLYMSLLMKASEGQQALDLYHKLSDLSEGYYTLNILHYSAGEVYLQKGEYKAAENEFKTFIKHNTGKNLLKDSWYKLFLSYWLNGDNTSAKHAYEKAKKTGYTIVEADKHADKSLNSSTYPNQVIMKIRLSTDGGFYERAQLLLKQKAKLTTEEEKAEYTYRKARLYHKIGELETAINHYKETITTAGTQPWYFAPNSCLQLGYIYRQKGNIEAAKKYFEKVLKYNHYEYKTSITNKAKAGLSELKD</sequence>
<feature type="repeat" description="TPR" evidence="1">
    <location>
        <begin position="421"/>
        <end position="454"/>
    </location>
</feature>
<dbReference type="PROSITE" id="PS50005">
    <property type="entry name" value="TPR"/>
    <property type="match status" value="1"/>
</dbReference>